<organism evidence="2 3">
    <name type="scientific">Lithohypha guttulata</name>
    <dbReference type="NCBI Taxonomy" id="1690604"/>
    <lineage>
        <taxon>Eukaryota</taxon>
        <taxon>Fungi</taxon>
        <taxon>Dikarya</taxon>
        <taxon>Ascomycota</taxon>
        <taxon>Pezizomycotina</taxon>
        <taxon>Eurotiomycetes</taxon>
        <taxon>Chaetothyriomycetidae</taxon>
        <taxon>Chaetothyriales</taxon>
        <taxon>Trichomeriaceae</taxon>
        <taxon>Lithohypha</taxon>
    </lineage>
</organism>
<evidence type="ECO:0000313" key="3">
    <source>
        <dbReference type="Proteomes" id="UP001345013"/>
    </source>
</evidence>
<feature type="compositionally biased region" description="Basic and acidic residues" evidence="1">
    <location>
        <begin position="448"/>
        <end position="465"/>
    </location>
</feature>
<evidence type="ECO:0000256" key="1">
    <source>
        <dbReference type="SAM" id="MobiDB-lite"/>
    </source>
</evidence>
<dbReference type="Proteomes" id="UP001345013">
    <property type="component" value="Unassembled WGS sequence"/>
</dbReference>
<gene>
    <name evidence="2" type="ORF">LTR24_002484</name>
</gene>
<comment type="caution">
    <text evidence="2">The sequence shown here is derived from an EMBL/GenBank/DDBJ whole genome shotgun (WGS) entry which is preliminary data.</text>
</comment>
<evidence type="ECO:0000313" key="2">
    <source>
        <dbReference type="EMBL" id="KAK5096722.1"/>
    </source>
</evidence>
<dbReference type="EMBL" id="JAVRRG010000021">
    <property type="protein sequence ID" value="KAK5096722.1"/>
    <property type="molecule type" value="Genomic_DNA"/>
</dbReference>
<protein>
    <submittedName>
        <fullName evidence="2">Uncharacterized protein</fullName>
    </submittedName>
</protein>
<sequence>MDKGNQAAEASRQGLRAAIVAKLERSKTIIDDRVEELEEAIANVIGDPLVLRSNSEQLFTWYNEPPAPAEDQKQIMAYCIYTAIFLPVLRWTCLRLFRSDLELLLEELEKGLQKLDFARVDHHRREAQALVAHCWCLLVQKFDPISEAVESVGLRGGEYPGEPFWEDLEVMDSAELQSTDLTAWAMVWMRPWAPIGNGINQVVDKFVAHLRLDPNERERFYSPDILDVMELLDIADSSMKVVALLQRFRQAGQSMYRCDQTTCGLHGFQWLWVAARGSCGGEAACGAIPKIQHIIARTLSGDVDSASTGPEQSSRNDIAHEAMKGLKRLFKAAEIQGKVAQETVKLLKDLSKGKRTGSVTSGDRTSDHPSDRAVTVRSDTQEHVPYNTEAPTESSPTEIAISAIAEGQKERSDTGEIPAAKIGRQSSNKENQRSEPYGESVHAPDVGMEGRKLTLSREPRSEPRRPAKPQLNRASRVTAAVPGTNLQTVNARATIANGNPTQSKMRRLPPVQTEKYRSVFSLSSFASEVPSRKMIFLNRKNLAVWRHIFPERGSKDKRVEIEWVAFERVMQSSPLDFRMEKLSGNGTARTFVRIDPERGQESITLHRPHGPMIPVPYLRNWQRRFRPSLRMEPEDFIGPE</sequence>
<keyword evidence="3" id="KW-1185">Reference proteome</keyword>
<accession>A0ABR0KI15</accession>
<reference evidence="2 3" key="1">
    <citation type="submission" date="2023-08" db="EMBL/GenBank/DDBJ databases">
        <title>Black Yeasts Isolated from many extreme environments.</title>
        <authorList>
            <person name="Coleine C."/>
            <person name="Stajich J.E."/>
            <person name="Selbmann L."/>
        </authorList>
    </citation>
    <scope>NUCLEOTIDE SEQUENCE [LARGE SCALE GENOMIC DNA]</scope>
    <source>
        <strain evidence="2 3">CCFEE 5885</strain>
    </source>
</reference>
<feature type="region of interest" description="Disordered" evidence="1">
    <location>
        <begin position="353"/>
        <end position="475"/>
    </location>
</feature>
<name>A0ABR0KI15_9EURO</name>
<proteinExistence type="predicted"/>